<dbReference type="SUPFAM" id="SSF53474">
    <property type="entry name" value="alpha/beta-Hydrolases"/>
    <property type="match status" value="2"/>
</dbReference>
<organism evidence="2">
    <name type="scientific">marine sediment metagenome</name>
    <dbReference type="NCBI Taxonomy" id="412755"/>
    <lineage>
        <taxon>unclassified sequences</taxon>
        <taxon>metagenomes</taxon>
        <taxon>ecological metagenomes</taxon>
    </lineage>
</organism>
<dbReference type="Gene3D" id="3.40.50.1820">
    <property type="entry name" value="alpha/beta hydrolase"/>
    <property type="match status" value="2"/>
</dbReference>
<dbReference type="AlphaFoldDB" id="A0A0F9N633"/>
<name>A0A0F9N633_9ZZZZ</name>
<dbReference type="Pfam" id="PF06057">
    <property type="entry name" value="VirJ"/>
    <property type="match status" value="1"/>
</dbReference>
<dbReference type="InterPro" id="IPR011225">
    <property type="entry name" value="IV_sec_VirJ"/>
</dbReference>
<sequence>MKRLYLISTFILLLVVVAGCQQPPVMVIKAGRMGEIAYLAPESEPTGVVFLFSGADGWNADLDDVAEAWQNKGAIVLKVPLPGYLEALRASADGCHYLISEIEDTSKRIQKTLGTRRYHAPILAGTGMGATLVYGALAQSPASTVEGAFSNGLPTRLDTRVPLCAGAPSTPATGGGFTYSPVTSLNGWWQMMPNAGQLKQARAFASKVNGARLIDEPEPPDSTMVERFDRLSEGKLAPPDNLGQVIANLPLVELPVKNEGTLMAVIWSGDGGWRDLDKTIGERLQSEGIPVVGVDSLRYFWRDRTPLEIGSDLAVILRHYQKVWKRQHIVLIGYSFGADVMPFAVNKLPMDLQDTIVRISLLGLAKETVFGIHIADRLLNRESEDELPVLPEVAKLDLQKVQCFYGEEEEDTACTAAAFDHAERIKTKGGHHFDGDYNALAKRILRNVE</sequence>
<dbReference type="PROSITE" id="PS51257">
    <property type="entry name" value="PROKAR_LIPOPROTEIN"/>
    <property type="match status" value="1"/>
</dbReference>
<feature type="domain" description="Bacterial virulence" evidence="1">
    <location>
        <begin position="262"/>
        <end position="448"/>
    </location>
</feature>
<protein>
    <recommendedName>
        <fullName evidence="1">Bacterial virulence domain-containing protein</fullName>
    </recommendedName>
</protein>
<accession>A0A0F9N633</accession>
<reference evidence="2" key="1">
    <citation type="journal article" date="2015" name="Nature">
        <title>Complex archaea that bridge the gap between prokaryotes and eukaryotes.</title>
        <authorList>
            <person name="Spang A."/>
            <person name="Saw J.H."/>
            <person name="Jorgensen S.L."/>
            <person name="Zaremba-Niedzwiedzka K."/>
            <person name="Martijn J."/>
            <person name="Lind A.E."/>
            <person name="van Eijk R."/>
            <person name="Schleper C."/>
            <person name="Guy L."/>
            <person name="Ettema T.J."/>
        </authorList>
    </citation>
    <scope>NUCLEOTIDE SEQUENCE</scope>
</reference>
<proteinExistence type="predicted"/>
<dbReference type="EMBL" id="LAZR01003928">
    <property type="protein sequence ID" value="KKN13394.1"/>
    <property type="molecule type" value="Genomic_DNA"/>
</dbReference>
<dbReference type="InterPro" id="IPR010333">
    <property type="entry name" value="VirJ"/>
</dbReference>
<gene>
    <name evidence="2" type="ORF">LCGC14_1006850</name>
</gene>
<dbReference type="PIRSF" id="PIRSF029063">
    <property type="entry name" value="IV_sec_VirJ"/>
    <property type="match status" value="1"/>
</dbReference>
<comment type="caution">
    <text evidence="2">The sequence shown here is derived from an EMBL/GenBank/DDBJ whole genome shotgun (WGS) entry which is preliminary data.</text>
</comment>
<dbReference type="InterPro" id="IPR029058">
    <property type="entry name" value="AB_hydrolase_fold"/>
</dbReference>
<evidence type="ECO:0000259" key="1">
    <source>
        <dbReference type="Pfam" id="PF06057"/>
    </source>
</evidence>
<evidence type="ECO:0000313" key="2">
    <source>
        <dbReference type="EMBL" id="KKN13394.1"/>
    </source>
</evidence>
<dbReference type="ESTHER" id="9zzzz-a0a0f9n633">
    <property type="family name" value="VirJ"/>
</dbReference>